<dbReference type="Gene3D" id="3.30.565.40">
    <property type="entry name" value="Fervidobacterium nodosum Rt17-B1 like"/>
    <property type="match status" value="1"/>
</dbReference>
<protein>
    <recommendedName>
        <fullName evidence="5">DUF3298 domain-containing protein</fullName>
    </recommendedName>
</protein>
<comment type="caution">
    <text evidence="3">The sequence shown here is derived from an EMBL/GenBank/DDBJ whole genome shotgun (WGS) entry which is preliminary data.</text>
</comment>
<dbReference type="EMBL" id="ALPT02000081">
    <property type="protein sequence ID" value="KGA96092.1"/>
    <property type="molecule type" value="Genomic_DNA"/>
</dbReference>
<feature type="domain" description="Deacetylase PdaC" evidence="2">
    <location>
        <begin position="26"/>
        <end position="101"/>
    </location>
</feature>
<proteinExistence type="predicted"/>
<evidence type="ECO:0008006" key="5">
    <source>
        <dbReference type="Google" id="ProtNLM"/>
    </source>
</evidence>
<evidence type="ECO:0000259" key="2">
    <source>
        <dbReference type="Pfam" id="PF13739"/>
    </source>
</evidence>
<gene>
    <name evidence="3" type="ORF">BALCAV_0218410</name>
</gene>
<dbReference type="InterPro" id="IPR037126">
    <property type="entry name" value="PdaC/RsiV-like_sf"/>
</dbReference>
<accession>A0A094YRH8</accession>
<name>A0A094YRH8_ALKAL</name>
<dbReference type="eggNOG" id="COG5513">
    <property type="taxonomic scope" value="Bacteria"/>
</dbReference>
<sequence length="208" mass="24100">MKGEILVNTSILPVGIKSRHIVEPRIDIYFPQITGLSNRTIEKNLNERIETQVYRMIRKQGYLENPQTEITGGFDLKNNQQNILSLTNSHYSYSGGAHGLTMVRSLTMDVESGKVYALKDLFKKGAKYQERINHLIREQIKSRDMDLLNEFKGIHPNQYFYVADKSLVIYFQLYELQAYVYGLTYFPISVYALEDIIDEQGPLGKMIY</sequence>
<keyword evidence="4" id="KW-1185">Reference proteome</keyword>
<dbReference type="Gene3D" id="3.90.640.20">
    <property type="entry name" value="Heat-shock cognate protein, ATPase"/>
    <property type="match status" value="1"/>
</dbReference>
<dbReference type="STRING" id="1218173.BALCAV_0218410"/>
<dbReference type="InterPro" id="IPR021729">
    <property type="entry name" value="DUF3298"/>
</dbReference>
<reference evidence="3 4" key="1">
    <citation type="journal article" date="2014" name="Genome Announc.">
        <title>Draft Genome Sequence of Bacillus alcalophilus AV1934, a Classic Alkaliphile Isolated from Human Feces in 1934.</title>
        <authorList>
            <person name="Attie O."/>
            <person name="Jayaprakash A."/>
            <person name="Shah H."/>
            <person name="Paulsen I.T."/>
            <person name="Morino M."/>
            <person name="Takahashi Y."/>
            <person name="Narumi I."/>
            <person name="Sachidanandam R."/>
            <person name="Satoh K."/>
            <person name="Ito M."/>
            <person name="Krulwich T.A."/>
        </authorList>
    </citation>
    <scope>NUCLEOTIDE SEQUENCE [LARGE SCALE GENOMIC DNA]</scope>
    <source>
        <strain evidence="3 4">AV1934</strain>
    </source>
</reference>
<dbReference type="AlphaFoldDB" id="A0A094YRH8"/>
<organism evidence="3 4">
    <name type="scientific">Alkalihalobacillus alcalophilus ATCC 27647 = CGMCC 1.3604</name>
    <dbReference type="NCBI Taxonomy" id="1218173"/>
    <lineage>
        <taxon>Bacteria</taxon>
        <taxon>Bacillati</taxon>
        <taxon>Bacillota</taxon>
        <taxon>Bacilli</taxon>
        <taxon>Bacillales</taxon>
        <taxon>Bacillaceae</taxon>
        <taxon>Alkalihalobacillus</taxon>
    </lineage>
</organism>
<evidence type="ECO:0000313" key="3">
    <source>
        <dbReference type="EMBL" id="KGA96092.1"/>
    </source>
</evidence>
<dbReference type="Pfam" id="PF13739">
    <property type="entry name" value="PdaC"/>
    <property type="match status" value="1"/>
</dbReference>
<evidence type="ECO:0000313" key="4">
    <source>
        <dbReference type="Proteomes" id="UP000002754"/>
    </source>
</evidence>
<dbReference type="InterPro" id="IPR025303">
    <property type="entry name" value="PdaC"/>
</dbReference>
<feature type="domain" description="DUF3298" evidence="1">
    <location>
        <begin position="119"/>
        <end position="189"/>
    </location>
</feature>
<dbReference type="Pfam" id="PF11738">
    <property type="entry name" value="DUF3298"/>
    <property type="match status" value="1"/>
</dbReference>
<dbReference type="Proteomes" id="UP000002754">
    <property type="component" value="Unassembled WGS sequence"/>
</dbReference>
<evidence type="ECO:0000259" key="1">
    <source>
        <dbReference type="Pfam" id="PF11738"/>
    </source>
</evidence>